<keyword evidence="3" id="KW-1185">Reference proteome</keyword>
<dbReference type="EMBL" id="CP121208">
    <property type="protein sequence ID" value="WFM83895.1"/>
    <property type="molecule type" value="Genomic_DNA"/>
</dbReference>
<evidence type="ECO:0000256" key="1">
    <source>
        <dbReference type="SAM" id="Phobius"/>
    </source>
</evidence>
<feature type="transmembrane region" description="Helical" evidence="1">
    <location>
        <begin position="54"/>
        <end position="74"/>
    </location>
</feature>
<reference evidence="2 3" key="1">
    <citation type="submission" date="2023-03" db="EMBL/GenBank/DDBJ databases">
        <title>Complete genome of Arcanobacterium canis strain DSM 25104 isolated in 2010 from a canine otitis externa in Germany.</title>
        <authorList>
            <person name="Borowiak M."/>
            <person name="Kreitlow A."/>
            <person name="Malorny B."/>
            <person name="Laemmler C."/>
            <person name="Prenger-Berninghoff E."/>
            <person name="Ploetz M."/>
            <person name="Abdulmawjood A."/>
        </authorList>
    </citation>
    <scope>NUCLEOTIDE SEQUENCE [LARGE SCALE GENOMIC DNA]</scope>
    <source>
        <strain evidence="2 3">DSM 25104</strain>
    </source>
</reference>
<evidence type="ECO:0000313" key="2">
    <source>
        <dbReference type="EMBL" id="WFM83895.1"/>
    </source>
</evidence>
<dbReference type="Proteomes" id="UP001215216">
    <property type="component" value="Chromosome"/>
</dbReference>
<gene>
    <name evidence="2" type="ORF">P7079_02650</name>
</gene>
<sequence length="161" mass="17837">MNANVINNSGNGNIINQTVGNGTIYDLNINELADEYNHSDKLVRENFSSRIKKSCLGIVVAVIFLAFSIFVGWRHGAFASISSFYEFLVEDTKVGSLASIATIVLAVLTLLTSAWGVEELSNPTKIEKRHGERKKLITERVEDIGASKHQWKEALKKAKDK</sequence>
<feature type="transmembrane region" description="Helical" evidence="1">
    <location>
        <begin position="94"/>
        <end position="117"/>
    </location>
</feature>
<name>A0ABY8G1B8_9ACTO</name>
<proteinExistence type="predicted"/>
<accession>A0ABY8G1B8</accession>
<dbReference type="RefSeq" id="WP_278013290.1">
    <property type="nucleotide sequence ID" value="NZ_CP121208.1"/>
</dbReference>
<protein>
    <submittedName>
        <fullName evidence="2">Uncharacterized protein</fullName>
    </submittedName>
</protein>
<keyword evidence="1" id="KW-0472">Membrane</keyword>
<organism evidence="2 3">
    <name type="scientific">Arcanobacterium canis</name>
    <dbReference type="NCBI Taxonomy" id="999183"/>
    <lineage>
        <taxon>Bacteria</taxon>
        <taxon>Bacillati</taxon>
        <taxon>Actinomycetota</taxon>
        <taxon>Actinomycetes</taxon>
        <taxon>Actinomycetales</taxon>
        <taxon>Actinomycetaceae</taxon>
        <taxon>Arcanobacterium</taxon>
    </lineage>
</organism>
<keyword evidence="1" id="KW-0812">Transmembrane</keyword>
<evidence type="ECO:0000313" key="3">
    <source>
        <dbReference type="Proteomes" id="UP001215216"/>
    </source>
</evidence>
<keyword evidence="1" id="KW-1133">Transmembrane helix</keyword>